<reference evidence="4 5" key="1">
    <citation type="submission" date="2024-06" db="EMBL/GenBank/DDBJ databases">
        <title>The Natural Products Discovery Center: Release of the First 8490 Sequenced Strains for Exploring Actinobacteria Biosynthetic Diversity.</title>
        <authorList>
            <person name="Kalkreuter E."/>
            <person name="Kautsar S.A."/>
            <person name="Yang D."/>
            <person name="Bader C.D."/>
            <person name="Teijaro C.N."/>
            <person name="Fluegel L."/>
            <person name="Davis C.M."/>
            <person name="Simpson J.R."/>
            <person name="Lauterbach L."/>
            <person name="Steele A.D."/>
            <person name="Gui C."/>
            <person name="Meng S."/>
            <person name="Li G."/>
            <person name="Viehrig K."/>
            <person name="Ye F."/>
            <person name="Su P."/>
            <person name="Kiefer A.F."/>
            <person name="Nichols A."/>
            <person name="Cepeda A.J."/>
            <person name="Yan W."/>
            <person name="Fan B."/>
            <person name="Jiang Y."/>
            <person name="Adhikari A."/>
            <person name="Zheng C.-J."/>
            <person name="Schuster L."/>
            <person name="Cowan T.M."/>
            <person name="Smanski M.J."/>
            <person name="Chevrette M.G."/>
            <person name="De Carvalho L.P.S."/>
            <person name="Shen B."/>
        </authorList>
    </citation>
    <scope>NUCLEOTIDE SEQUENCE [LARGE SCALE GENOMIC DNA]</scope>
    <source>
        <strain evidence="4 5">NPDC019434</strain>
    </source>
</reference>
<evidence type="ECO:0000256" key="3">
    <source>
        <dbReference type="ARBA" id="ARBA00023002"/>
    </source>
</evidence>
<comment type="caution">
    <text evidence="4">The sequence shown here is derived from an EMBL/GenBank/DDBJ whole genome shotgun (WGS) entry which is preliminary data.</text>
</comment>
<name>A0ABV2X5Z8_9NOCA</name>
<dbReference type="InterPro" id="IPR003723">
    <property type="entry name" value="Precorrin-6x_reduct"/>
</dbReference>
<dbReference type="NCBIfam" id="TIGR00715">
    <property type="entry name" value="precor6x_red"/>
    <property type="match status" value="1"/>
</dbReference>
<dbReference type="EC" id="1.3.1.106" evidence="4"/>
<organism evidence="4 5">
    <name type="scientific">Nocardia niwae</name>
    <dbReference type="NCBI Taxonomy" id="626084"/>
    <lineage>
        <taxon>Bacteria</taxon>
        <taxon>Bacillati</taxon>
        <taxon>Actinomycetota</taxon>
        <taxon>Actinomycetes</taxon>
        <taxon>Mycobacteriales</taxon>
        <taxon>Nocardiaceae</taxon>
        <taxon>Nocardia</taxon>
    </lineage>
</organism>
<proteinExistence type="predicted"/>
<keyword evidence="5" id="KW-1185">Reference proteome</keyword>
<dbReference type="Gene3D" id="3.40.50.2300">
    <property type="match status" value="1"/>
</dbReference>
<protein>
    <submittedName>
        <fullName evidence="4">Cobalt-precorrin-6A reductase</fullName>
        <ecNumber evidence="4">1.3.1.106</ecNumber>
    </submittedName>
</protein>
<accession>A0ABV2X5Z8</accession>
<dbReference type="NCBIfam" id="NF005968">
    <property type="entry name" value="PRK08057.1-2"/>
    <property type="match status" value="1"/>
</dbReference>
<dbReference type="RefSeq" id="WP_357990349.1">
    <property type="nucleotide sequence ID" value="NZ_JBEYBR010000009.1"/>
</dbReference>
<keyword evidence="2" id="KW-0169">Cobalamin biosynthesis</keyword>
<dbReference type="Proteomes" id="UP001550535">
    <property type="component" value="Unassembled WGS sequence"/>
</dbReference>
<evidence type="ECO:0000313" key="4">
    <source>
        <dbReference type="EMBL" id="MEU2121319.1"/>
    </source>
</evidence>
<keyword evidence="3 4" id="KW-0560">Oxidoreductase</keyword>
<sequence length="249" mass="26665">MRVLILGGTREARELAHIASGERGLEIVSSLAGRVRAPSLPEGAVRVGGFGGVAGLRAWLAANEVAAIVDATHPFAAVITANAAAAARISDVPLVHLRRPRWVERTGDRWVRVPDLLTAAAEIAARGERVFLTIGRQGVDAFAGLDRHWFLIRSIDPPEGPLPPRHELLLARGPFTLEDEARLLAGHRIDVLVTKDSGGDQTEAKLAAARAAGIPVVVVDRPALPEGAPVVESPERALKWLRDIRTRRG</sequence>
<evidence type="ECO:0000256" key="1">
    <source>
        <dbReference type="ARBA" id="ARBA00004953"/>
    </source>
</evidence>
<evidence type="ECO:0000256" key="2">
    <source>
        <dbReference type="ARBA" id="ARBA00022573"/>
    </source>
</evidence>
<dbReference type="EMBL" id="JBEYBR010000009">
    <property type="protein sequence ID" value="MEU2121319.1"/>
    <property type="molecule type" value="Genomic_DNA"/>
</dbReference>
<dbReference type="Pfam" id="PF02571">
    <property type="entry name" value="CbiJ"/>
    <property type="match status" value="1"/>
</dbReference>
<evidence type="ECO:0000313" key="5">
    <source>
        <dbReference type="Proteomes" id="UP001550535"/>
    </source>
</evidence>
<dbReference type="PROSITE" id="PS51014">
    <property type="entry name" value="COBK_CBIJ"/>
    <property type="match status" value="1"/>
</dbReference>
<dbReference type="GO" id="GO:0016491">
    <property type="term" value="F:oxidoreductase activity"/>
    <property type="evidence" value="ECO:0007669"/>
    <property type="project" value="UniProtKB-KW"/>
</dbReference>
<gene>
    <name evidence="4" type="ORF">ABZ507_05735</name>
</gene>
<comment type="pathway">
    <text evidence="1">Cofactor biosynthesis; adenosylcobalamin biosynthesis.</text>
</comment>
<dbReference type="PANTHER" id="PTHR36925">
    <property type="entry name" value="COBALT-PRECORRIN-6A REDUCTASE"/>
    <property type="match status" value="1"/>
</dbReference>
<dbReference type="PANTHER" id="PTHR36925:SF1">
    <property type="entry name" value="COBALT-PRECORRIN-6A REDUCTASE"/>
    <property type="match status" value="1"/>
</dbReference>